<dbReference type="SUPFAM" id="SSF47413">
    <property type="entry name" value="lambda repressor-like DNA-binding domains"/>
    <property type="match status" value="1"/>
</dbReference>
<evidence type="ECO:0000259" key="1">
    <source>
        <dbReference type="PROSITE" id="PS50943"/>
    </source>
</evidence>
<keyword evidence="3" id="KW-1185">Reference proteome</keyword>
<reference evidence="2 3" key="1">
    <citation type="journal article" date="2021" name="Int. J. Food Microbiol.">
        <title>Safety demonstration of a microbial species for use in the food chain: Weissella confusa.</title>
        <authorList>
            <person name="Bourdichon F."/>
            <person name="Patrone V."/>
            <person name="Fontana A."/>
            <person name="Milani G."/>
            <person name="Morelli L."/>
        </authorList>
    </citation>
    <scope>NUCLEOTIDE SEQUENCE [LARGE SCALE GENOMIC DNA]</scope>
    <source>
        <strain evidence="2 3">CCUG 43002</strain>
    </source>
</reference>
<dbReference type="GO" id="GO:0003677">
    <property type="term" value="F:DNA binding"/>
    <property type="evidence" value="ECO:0007669"/>
    <property type="project" value="InterPro"/>
</dbReference>
<dbReference type="SMART" id="SM00530">
    <property type="entry name" value="HTH_XRE"/>
    <property type="match status" value="1"/>
</dbReference>
<dbReference type="Gene3D" id="1.10.260.40">
    <property type="entry name" value="lambda repressor-like DNA-binding domains"/>
    <property type="match status" value="1"/>
</dbReference>
<evidence type="ECO:0000313" key="2">
    <source>
        <dbReference type="EMBL" id="MBJ7637927.1"/>
    </source>
</evidence>
<dbReference type="Pfam" id="PF01381">
    <property type="entry name" value="HTH_3"/>
    <property type="match status" value="1"/>
</dbReference>
<dbReference type="CDD" id="cd00093">
    <property type="entry name" value="HTH_XRE"/>
    <property type="match status" value="1"/>
</dbReference>
<gene>
    <name evidence="2" type="ORF">HAU20_00630</name>
</gene>
<organism evidence="2 3">
    <name type="scientific">Weissella confusa</name>
    <name type="common">Lactobacillus confusus</name>
    <dbReference type="NCBI Taxonomy" id="1583"/>
    <lineage>
        <taxon>Bacteria</taxon>
        <taxon>Bacillati</taxon>
        <taxon>Bacillota</taxon>
        <taxon>Bacilli</taxon>
        <taxon>Lactobacillales</taxon>
        <taxon>Lactobacillaceae</taxon>
        <taxon>Weissella</taxon>
    </lineage>
</organism>
<dbReference type="Proteomes" id="UP000728106">
    <property type="component" value="Unassembled WGS sequence"/>
</dbReference>
<protein>
    <submittedName>
        <fullName evidence="2">Helix-turn-helix transcriptional regulator</fullName>
    </submittedName>
</protein>
<proteinExistence type="predicted"/>
<evidence type="ECO:0000313" key="3">
    <source>
        <dbReference type="Proteomes" id="UP000728106"/>
    </source>
</evidence>
<sequence>MGLRELRKARRLTQRQVADRLGIPQNTLSRYESGKRNAVDFAHVYKLSKFYNVAPGEINPKYSDLEGK</sequence>
<dbReference type="InterPro" id="IPR010982">
    <property type="entry name" value="Lambda_DNA-bd_dom_sf"/>
</dbReference>
<dbReference type="AlphaFoldDB" id="A0AA41CM92"/>
<accession>A0AA41CM92</accession>
<name>A0AA41CM92_WEICO</name>
<dbReference type="EMBL" id="JAAOCP010000001">
    <property type="protein sequence ID" value="MBJ7637927.1"/>
    <property type="molecule type" value="Genomic_DNA"/>
</dbReference>
<feature type="domain" description="HTH cro/C1-type" evidence="1">
    <location>
        <begin position="3"/>
        <end position="58"/>
    </location>
</feature>
<dbReference type="InterPro" id="IPR001387">
    <property type="entry name" value="Cro/C1-type_HTH"/>
</dbReference>
<dbReference type="RefSeq" id="WP_190345727.1">
    <property type="nucleotide sequence ID" value="NZ_JAAOCK010000013.1"/>
</dbReference>
<comment type="caution">
    <text evidence="2">The sequence shown here is derived from an EMBL/GenBank/DDBJ whole genome shotgun (WGS) entry which is preliminary data.</text>
</comment>
<dbReference type="PROSITE" id="PS50943">
    <property type="entry name" value="HTH_CROC1"/>
    <property type="match status" value="1"/>
</dbReference>